<evidence type="ECO:0000259" key="12">
    <source>
        <dbReference type="Pfam" id="PF17243"/>
    </source>
</evidence>
<evidence type="ECO:0000256" key="1">
    <source>
        <dbReference type="ARBA" id="ARBA00004442"/>
    </source>
</evidence>
<dbReference type="Pfam" id="PF07244">
    <property type="entry name" value="POTRA"/>
    <property type="match status" value="1"/>
</dbReference>
<accession>A0A7T5VAV0</accession>
<comment type="subcellular location">
    <subcellularLocation>
        <location evidence="1">Cell outer membrane</location>
    </subcellularLocation>
</comment>
<protein>
    <recommendedName>
        <fullName evidence="3">Translocation and assembly module subunit TamA</fullName>
    </recommendedName>
    <alternativeName>
        <fullName evidence="8">Autotransporter assembly factor TamA</fullName>
    </alternativeName>
</protein>
<comment type="subunit">
    <text evidence="9">Interacts with TamB to form the translocation and assembly module (TAM).</text>
</comment>
<evidence type="ECO:0000256" key="7">
    <source>
        <dbReference type="ARBA" id="ARBA00023237"/>
    </source>
</evidence>
<proteinExistence type="inferred from homology"/>
<evidence type="ECO:0000256" key="9">
    <source>
        <dbReference type="ARBA" id="ARBA00093548"/>
    </source>
</evidence>
<dbReference type="PANTHER" id="PTHR12815:SF47">
    <property type="entry name" value="TRANSLOCATION AND ASSEMBLY MODULE SUBUNIT TAMA"/>
    <property type="match status" value="1"/>
</dbReference>
<feature type="domain" description="Bacterial surface antigen (D15)" evidence="10">
    <location>
        <begin position="310"/>
        <end position="615"/>
    </location>
</feature>
<evidence type="ECO:0000256" key="2">
    <source>
        <dbReference type="ARBA" id="ARBA00010248"/>
    </source>
</evidence>
<dbReference type="KEGG" id="dog:HP555_00685"/>
<dbReference type="GO" id="GO:0009279">
    <property type="term" value="C:cell outer membrane"/>
    <property type="evidence" value="ECO:0007669"/>
    <property type="project" value="UniProtKB-SubCell"/>
</dbReference>
<dbReference type="InterPro" id="IPR000184">
    <property type="entry name" value="Bac_surfAg_D15"/>
</dbReference>
<keyword evidence="4" id="KW-0812">Transmembrane</keyword>
<dbReference type="GO" id="GO:0097347">
    <property type="term" value="C:TAM protein secretion complex"/>
    <property type="evidence" value="ECO:0007669"/>
    <property type="project" value="TreeGrafter"/>
</dbReference>
<name>A0A7T5VAV0_9BACT</name>
<dbReference type="Pfam" id="PF01103">
    <property type="entry name" value="Omp85"/>
    <property type="match status" value="1"/>
</dbReference>
<evidence type="ECO:0000259" key="10">
    <source>
        <dbReference type="Pfam" id="PF01103"/>
    </source>
</evidence>
<evidence type="ECO:0000313" key="13">
    <source>
        <dbReference type="EMBL" id="QQG64480.1"/>
    </source>
</evidence>
<keyword evidence="7" id="KW-0998">Cell outer membrane</keyword>
<keyword evidence="6" id="KW-0472">Membrane</keyword>
<feature type="domain" description="TamA POTRA" evidence="12">
    <location>
        <begin position="66"/>
        <end position="144"/>
    </location>
</feature>
<reference evidence="13 14" key="1">
    <citation type="submission" date="2020-05" db="EMBL/GenBank/DDBJ databases">
        <title>Complete genome of Desulfobulbus oligotrophicus.</title>
        <authorList>
            <person name="Podar M."/>
        </authorList>
    </citation>
    <scope>NUCLEOTIDE SEQUENCE [LARGE SCALE GENOMIC DNA]</scope>
    <source>
        <strain evidence="13 14">Prop6</strain>
    </source>
</reference>
<dbReference type="AlphaFoldDB" id="A0A7T5VAV0"/>
<dbReference type="Proteomes" id="UP000596092">
    <property type="component" value="Chromosome"/>
</dbReference>
<dbReference type="InterPro" id="IPR039910">
    <property type="entry name" value="D15-like"/>
</dbReference>
<dbReference type="Pfam" id="PF17243">
    <property type="entry name" value="POTRA_TamA_1"/>
    <property type="match status" value="1"/>
</dbReference>
<dbReference type="PANTHER" id="PTHR12815">
    <property type="entry name" value="SORTING AND ASSEMBLY MACHINERY SAMM50 PROTEIN FAMILY MEMBER"/>
    <property type="match status" value="1"/>
</dbReference>
<dbReference type="Gene3D" id="3.10.20.310">
    <property type="entry name" value="membrane protein fhac"/>
    <property type="match status" value="3"/>
</dbReference>
<dbReference type="InterPro" id="IPR035243">
    <property type="entry name" value="TamA_POTRA_Dom_1"/>
</dbReference>
<organism evidence="13 14">
    <name type="scientific">Desulfobulbus oligotrophicus</name>
    <dbReference type="NCBI Taxonomy" id="1909699"/>
    <lineage>
        <taxon>Bacteria</taxon>
        <taxon>Pseudomonadati</taxon>
        <taxon>Thermodesulfobacteriota</taxon>
        <taxon>Desulfobulbia</taxon>
        <taxon>Desulfobulbales</taxon>
        <taxon>Desulfobulbaceae</taxon>
        <taxon>Desulfobulbus</taxon>
    </lineage>
</organism>
<gene>
    <name evidence="13" type="ORF">HP555_00685</name>
</gene>
<evidence type="ECO:0000259" key="11">
    <source>
        <dbReference type="Pfam" id="PF07244"/>
    </source>
</evidence>
<evidence type="ECO:0000256" key="5">
    <source>
        <dbReference type="ARBA" id="ARBA00022729"/>
    </source>
</evidence>
<feature type="domain" description="POTRA" evidence="11">
    <location>
        <begin position="240"/>
        <end position="305"/>
    </location>
</feature>
<dbReference type="EMBL" id="CP054140">
    <property type="protein sequence ID" value="QQG64480.1"/>
    <property type="molecule type" value="Genomic_DNA"/>
</dbReference>
<comment type="similarity">
    <text evidence="2">Belongs to the TamA family.</text>
</comment>
<sequence>MLIFLLVSVLLPSVLRRAAKHIRSRLHHTPPGTSIALSIRTLGGVTAAALIITPSAAVGAEAPVIVEISGQLTEQQRGNIQSHLSLTRMTGNAPLSTAVFNELYSRAEKETKKALEPFGYYTPEINLTHRMTGDVHHVAMAVDPGAPIIVTEVDITVVGQGKEDKVLHKAVTLFPLQSGNRLDHRVYEEGKDALVGQALDQGYQQARFRHNRVAVRTKTHSAAIHLQLDTGPQYRYGPLTFDTDLIDHNLLRKVTQVRTGDPFSPKSLTRLRQALFNTDYFKTVDLHYDLEQSPADRVPVTVALTPNPAHKYGIGLGYGTDTGTRGTLTYTNRYINQLGHQLDVQLQPSERKNSLGSTYIIPIGDAKKDRVALAAGYATEEFNSIDTKTFNTTISHDQYREWGEFSTYVQFLDEQYSVGHQDDHATLLIPGIKGSVFWTDDRIATKKGLRLSASVLGSEDTLLANTSFLQASLRAKGIYSFSSLWRCIGRADIGTTLVDDIGKLPPSLRYYAGGDQSVRGYGYKKIGPVDAEGNNLGGKNILTYSVELERTLVDAWSGAVFYDSGAAMNTFSHVSLKSGAGFGLRWNGIFGQVRLDLAKALDDDGGWRLHFTMGADL</sequence>
<dbReference type="RefSeq" id="WP_199263315.1">
    <property type="nucleotide sequence ID" value="NZ_CP054140.1"/>
</dbReference>
<dbReference type="InterPro" id="IPR010827">
    <property type="entry name" value="BamA/TamA_POTRA"/>
</dbReference>
<evidence type="ECO:0000256" key="8">
    <source>
        <dbReference type="ARBA" id="ARBA00033063"/>
    </source>
</evidence>
<evidence type="ECO:0000256" key="4">
    <source>
        <dbReference type="ARBA" id="ARBA00022692"/>
    </source>
</evidence>
<dbReference type="GO" id="GO:0009306">
    <property type="term" value="P:protein secretion"/>
    <property type="evidence" value="ECO:0007669"/>
    <property type="project" value="TreeGrafter"/>
</dbReference>
<evidence type="ECO:0000256" key="3">
    <source>
        <dbReference type="ARBA" id="ARBA00015419"/>
    </source>
</evidence>
<dbReference type="Gene3D" id="2.40.160.50">
    <property type="entry name" value="membrane protein fhac: a member of the omp85/tpsb transporter family"/>
    <property type="match status" value="1"/>
</dbReference>
<evidence type="ECO:0000256" key="6">
    <source>
        <dbReference type="ARBA" id="ARBA00023136"/>
    </source>
</evidence>
<evidence type="ECO:0000313" key="14">
    <source>
        <dbReference type="Proteomes" id="UP000596092"/>
    </source>
</evidence>
<keyword evidence="14" id="KW-1185">Reference proteome</keyword>
<keyword evidence="5" id="KW-0732">Signal</keyword>